<dbReference type="OrthoDB" id="9793697at2"/>
<evidence type="ECO:0000259" key="3">
    <source>
        <dbReference type="PROSITE" id="PS50801"/>
    </source>
</evidence>
<name>A0A2T0JXR3_9ACTN</name>
<dbReference type="Pfam" id="PF01740">
    <property type="entry name" value="STAS"/>
    <property type="match status" value="1"/>
</dbReference>
<evidence type="ECO:0000313" key="4">
    <source>
        <dbReference type="EMBL" id="PRX12593.1"/>
    </source>
</evidence>
<dbReference type="PANTHER" id="PTHR33495:SF2">
    <property type="entry name" value="ANTI-SIGMA FACTOR ANTAGONIST TM_1081-RELATED"/>
    <property type="match status" value="1"/>
</dbReference>
<evidence type="ECO:0000313" key="5">
    <source>
        <dbReference type="Proteomes" id="UP000239415"/>
    </source>
</evidence>
<dbReference type="CDD" id="cd07043">
    <property type="entry name" value="STAS_anti-anti-sigma_factors"/>
    <property type="match status" value="1"/>
</dbReference>
<dbReference type="InterPro" id="IPR036513">
    <property type="entry name" value="STAS_dom_sf"/>
</dbReference>
<gene>
    <name evidence="4" type="ORF">CLV67_12716</name>
</gene>
<dbReference type="PROSITE" id="PS50801">
    <property type="entry name" value="STAS"/>
    <property type="match status" value="1"/>
</dbReference>
<dbReference type="SUPFAM" id="SSF52091">
    <property type="entry name" value="SpoIIaa-like"/>
    <property type="match status" value="1"/>
</dbReference>
<dbReference type="Gene3D" id="3.30.750.24">
    <property type="entry name" value="STAS domain"/>
    <property type="match status" value="1"/>
</dbReference>
<dbReference type="Proteomes" id="UP000239415">
    <property type="component" value="Unassembled WGS sequence"/>
</dbReference>
<accession>A0A2T0JXR3</accession>
<comment type="caution">
    <text evidence="4">The sequence shown here is derived from an EMBL/GenBank/DDBJ whole genome shotgun (WGS) entry which is preliminary data.</text>
</comment>
<evidence type="ECO:0000256" key="1">
    <source>
        <dbReference type="ARBA" id="ARBA00009013"/>
    </source>
</evidence>
<dbReference type="InterPro" id="IPR003658">
    <property type="entry name" value="Anti-sigma_ant"/>
</dbReference>
<feature type="domain" description="STAS" evidence="3">
    <location>
        <begin position="3"/>
        <end position="112"/>
    </location>
</feature>
<proteinExistence type="inferred from homology"/>
<reference evidence="4 5" key="1">
    <citation type="submission" date="2018-03" db="EMBL/GenBank/DDBJ databases">
        <title>Genomic Encyclopedia of Archaeal and Bacterial Type Strains, Phase II (KMG-II): from individual species to whole genera.</title>
        <authorList>
            <person name="Goeker M."/>
        </authorList>
    </citation>
    <scope>NUCLEOTIDE SEQUENCE [LARGE SCALE GENOMIC DNA]</scope>
    <source>
        <strain evidence="4 5">DSM 43146</strain>
    </source>
</reference>
<protein>
    <recommendedName>
        <fullName evidence="2">Anti-sigma factor antagonist</fullName>
    </recommendedName>
</protein>
<dbReference type="NCBIfam" id="TIGR00377">
    <property type="entry name" value="ant_ant_sig"/>
    <property type="match status" value="1"/>
</dbReference>
<dbReference type="EMBL" id="PVMZ01000027">
    <property type="protein sequence ID" value="PRX12593.1"/>
    <property type="molecule type" value="Genomic_DNA"/>
</dbReference>
<sequence>MDLQLSARAGKACTVVKVGGQLDMATAPELDRCIRQVADDGGLQVVLDLADVSFLDSSGLGVLLAWFKELRSAGGRLCVAAVQEIVAYVLQVAALDQVMEVYDTVGAAEADMPPLTA</sequence>
<organism evidence="4 5">
    <name type="scientific">Actinoplanes italicus</name>
    <dbReference type="NCBI Taxonomy" id="113567"/>
    <lineage>
        <taxon>Bacteria</taxon>
        <taxon>Bacillati</taxon>
        <taxon>Actinomycetota</taxon>
        <taxon>Actinomycetes</taxon>
        <taxon>Micromonosporales</taxon>
        <taxon>Micromonosporaceae</taxon>
        <taxon>Actinoplanes</taxon>
    </lineage>
</organism>
<dbReference type="RefSeq" id="WP_106329373.1">
    <property type="nucleotide sequence ID" value="NZ_BOMO01000152.1"/>
</dbReference>
<dbReference type="AlphaFoldDB" id="A0A2T0JXR3"/>
<dbReference type="InterPro" id="IPR002645">
    <property type="entry name" value="STAS_dom"/>
</dbReference>
<dbReference type="GO" id="GO:0043856">
    <property type="term" value="F:anti-sigma factor antagonist activity"/>
    <property type="evidence" value="ECO:0007669"/>
    <property type="project" value="InterPro"/>
</dbReference>
<keyword evidence="5" id="KW-1185">Reference proteome</keyword>
<dbReference type="PANTHER" id="PTHR33495">
    <property type="entry name" value="ANTI-SIGMA FACTOR ANTAGONIST TM_1081-RELATED-RELATED"/>
    <property type="match status" value="1"/>
</dbReference>
<comment type="similarity">
    <text evidence="1 2">Belongs to the anti-sigma-factor antagonist family.</text>
</comment>
<evidence type="ECO:0000256" key="2">
    <source>
        <dbReference type="RuleBase" id="RU003749"/>
    </source>
</evidence>